<proteinExistence type="predicted"/>
<comment type="caution">
    <text evidence="1">The sequence shown here is derived from an EMBL/GenBank/DDBJ whole genome shotgun (WGS) entry which is preliminary data.</text>
</comment>
<sequence length="69" mass="7913">MVKPWRTPGRGQYYLYLKSMWWIWCEIEDKQSGGIACEYQCVNMGDIYYCFPHQAEGAGSLTCQPLPGG</sequence>
<protein>
    <submittedName>
        <fullName evidence="1">Uncharacterized protein</fullName>
    </submittedName>
</protein>
<accession>A0AAE5NGU1</accession>
<gene>
    <name evidence="1" type="ORF">B8W87_10375</name>
</gene>
<reference evidence="1 2" key="1">
    <citation type="submission" date="2017-04" db="EMBL/GenBank/DDBJ databases">
        <title>Kefir bacterial isolates.</title>
        <authorList>
            <person name="Kim Y."/>
            <person name="Blasche S."/>
            <person name="Patil K.R."/>
        </authorList>
    </citation>
    <scope>NUCLEOTIDE SEQUENCE [LARGE SCALE GENOMIC DNA]</scope>
    <source>
        <strain evidence="1 2">OG2-1</strain>
    </source>
</reference>
<dbReference type="Proteomes" id="UP000216195">
    <property type="component" value="Unassembled WGS sequence"/>
</dbReference>
<dbReference type="EMBL" id="NCWU01000020">
    <property type="protein sequence ID" value="PAK84630.1"/>
    <property type="molecule type" value="Genomic_DNA"/>
</dbReference>
<evidence type="ECO:0000313" key="2">
    <source>
        <dbReference type="Proteomes" id="UP000216195"/>
    </source>
</evidence>
<name>A0AAE5NGU1_9MICC</name>
<evidence type="ECO:0000313" key="1">
    <source>
        <dbReference type="EMBL" id="PAK84630.1"/>
    </source>
</evidence>
<organism evidence="1 2">
    <name type="scientific">Rothia dentocariosa</name>
    <dbReference type="NCBI Taxonomy" id="2047"/>
    <lineage>
        <taxon>Bacteria</taxon>
        <taxon>Bacillati</taxon>
        <taxon>Actinomycetota</taxon>
        <taxon>Actinomycetes</taxon>
        <taxon>Micrococcales</taxon>
        <taxon>Micrococcaceae</taxon>
        <taxon>Rothia</taxon>
    </lineage>
</organism>
<dbReference type="AlphaFoldDB" id="A0AAE5NGU1"/>